<evidence type="ECO:0000256" key="3">
    <source>
        <dbReference type="ARBA" id="ARBA00023170"/>
    </source>
</evidence>
<dbReference type="InterPro" id="IPR035500">
    <property type="entry name" value="NHR-like_dom_sf"/>
</dbReference>
<protein>
    <submittedName>
        <fullName evidence="5">Transcriptional regulator</fullName>
    </submittedName>
</protein>
<dbReference type="Proteomes" id="UP000095282">
    <property type="component" value="Unplaced"/>
</dbReference>
<keyword evidence="3" id="KW-0675">Receptor</keyword>
<reference evidence="5" key="1">
    <citation type="submission" date="2016-11" db="UniProtKB">
        <authorList>
            <consortium name="WormBaseParasite"/>
        </authorList>
    </citation>
    <scope>IDENTIFICATION</scope>
</reference>
<keyword evidence="1" id="KW-0805">Transcription regulation</keyword>
<keyword evidence="4" id="KW-1185">Reference proteome</keyword>
<sequence length="66" mass="7720">MRSRVYRELIDYLKLKFSDVSIRIIEVMNILLALEKATNTIKNCGHIARVFDLKGKKCPIYEVMDC</sequence>
<evidence type="ECO:0000256" key="1">
    <source>
        <dbReference type="ARBA" id="ARBA00023015"/>
    </source>
</evidence>
<proteinExistence type="predicted"/>
<dbReference type="AlphaFoldDB" id="A0A1I7T6Q8"/>
<accession>A0A1I7T6Q8</accession>
<evidence type="ECO:0000256" key="2">
    <source>
        <dbReference type="ARBA" id="ARBA00023163"/>
    </source>
</evidence>
<dbReference type="eggNOG" id="KOG3575">
    <property type="taxonomic scope" value="Eukaryota"/>
</dbReference>
<dbReference type="WBParaSite" id="Csp11.Scaffold522.g2947.t1">
    <property type="protein sequence ID" value="Csp11.Scaffold522.g2947.t1"/>
    <property type="gene ID" value="Csp11.Scaffold522.g2947"/>
</dbReference>
<dbReference type="SUPFAM" id="SSF48508">
    <property type="entry name" value="Nuclear receptor ligand-binding domain"/>
    <property type="match status" value="1"/>
</dbReference>
<dbReference type="STRING" id="1561998.A0A1I7T6Q8"/>
<organism evidence="4 5">
    <name type="scientific">Caenorhabditis tropicalis</name>
    <dbReference type="NCBI Taxonomy" id="1561998"/>
    <lineage>
        <taxon>Eukaryota</taxon>
        <taxon>Metazoa</taxon>
        <taxon>Ecdysozoa</taxon>
        <taxon>Nematoda</taxon>
        <taxon>Chromadorea</taxon>
        <taxon>Rhabditida</taxon>
        <taxon>Rhabditina</taxon>
        <taxon>Rhabditomorpha</taxon>
        <taxon>Rhabditoidea</taxon>
        <taxon>Rhabditidae</taxon>
        <taxon>Peloderinae</taxon>
        <taxon>Caenorhabditis</taxon>
    </lineage>
</organism>
<keyword evidence="2" id="KW-0804">Transcription</keyword>
<evidence type="ECO:0000313" key="4">
    <source>
        <dbReference type="Proteomes" id="UP000095282"/>
    </source>
</evidence>
<evidence type="ECO:0000313" key="5">
    <source>
        <dbReference type="WBParaSite" id="Csp11.Scaffold522.g2947.t1"/>
    </source>
</evidence>
<name>A0A1I7T6Q8_9PELO</name>